<feature type="domain" description="AraC effector-binding" evidence="1">
    <location>
        <begin position="1"/>
        <end position="156"/>
    </location>
</feature>
<dbReference type="PANTHER" id="PTHR36444">
    <property type="entry name" value="TRANSCRIPTIONAL REGULATOR PROTEIN YOBU-RELATED"/>
    <property type="match status" value="1"/>
</dbReference>
<sequence length="159" mass="18744">METTIIQKESFMAVGVSLETLLKDERENRFIPKMHAEFEERIHEIENRINDNAIGIFIDPPNYDYKIDMFKWIAGVEVSQIENIPDGMESITIPQNTYACTIYTGARDQAYQAYDYLYKWVQESEYELADSYGIEQYKKVNIESSEEVMVLMFPIRKNR</sequence>
<evidence type="ECO:0000259" key="1">
    <source>
        <dbReference type="SMART" id="SM00871"/>
    </source>
</evidence>
<organism evidence="2 3">
    <name type="scientific">Cohnella soli</name>
    <dbReference type="NCBI Taxonomy" id="425005"/>
    <lineage>
        <taxon>Bacteria</taxon>
        <taxon>Bacillati</taxon>
        <taxon>Bacillota</taxon>
        <taxon>Bacilli</taxon>
        <taxon>Bacillales</taxon>
        <taxon>Paenibacillaceae</taxon>
        <taxon>Cohnella</taxon>
    </lineage>
</organism>
<dbReference type="InterPro" id="IPR010499">
    <property type="entry name" value="AraC_E-bd"/>
</dbReference>
<accession>A0ABW0HUY2</accession>
<gene>
    <name evidence="2" type="ORF">ACFPOF_16460</name>
</gene>
<dbReference type="RefSeq" id="WP_378134556.1">
    <property type="nucleotide sequence ID" value="NZ_JBHSMI010000027.1"/>
</dbReference>
<proteinExistence type="predicted"/>
<evidence type="ECO:0000313" key="3">
    <source>
        <dbReference type="Proteomes" id="UP001596113"/>
    </source>
</evidence>
<keyword evidence="3" id="KW-1185">Reference proteome</keyword>
<evidence type="ECO:0000313" key="2">
    <source>
        <dbReference type="EMBL" id="MFC5404333.1"/>
    </source>
</evidence>
<reference evidence="3" key="1">
    <citation type="journal article" date="2019" name="Int. J. Syst. Evol. Microbiol.">
        <title>The Global Catalogue of Microorganisms (GCM) 10K type strain sequencing project: providing services to taxonomists for standard genome sequencing and annotation.</title>
        <authorList>
            <consortium name="The Broad Institute Genomics Platform"/>
            <consortium name="The Broad Institute Genome Sequencing Center for Infectious Disease"/>
            <person name="Wu L."/>
            <person name="Ma J."/>
        </authorList>
    </citation>
    <scope>NUCLEOTIDE SEQUENCE [LARGE SCALE GENOMIC DNA]</scope>
    <source>
        <strain evidence="3">CGMCC 1.18575</strain>
    </source>
</reference>
<dbReference type="Proteomes" id="UP001596113">
    <property type="component" value="Unassembled WGS sequence"/>
</dbReference>
<dbReference type="PANTHER" id="PTHR36444:SF2">
    <property type="entry name" value="TRANSCRIPTIONAL REGULATOR PROTEIN YOBU-RELATED"/>
    <property type="match status" value="1"/>
</dbReference>
<dbReference type="InterPro" id="IPR053182">
    <property type="entry name" value="YobU-like_regulator"/>
</dbReference>
<dbReference type="Pfam" id="PF06445">
    <property type="entry name" value="GyrI-like"/>
    <property type="match status" value="1"/>
</dbReference>
<dbReference type="SUPFAM" id="SSF55136">
    <property type="entry name" value="Probable bacterial effector-binding domain"/>
    <property type="match status" value="1"/>
</dbReference>
<protein>
    <submittedName>
        <fullName evidence="2">GyrI-like domain-containing protein</fullName>
    </submittedName>
</protein>
<dbReference type="Gene3D" id="3.20.80.10">
    <property type="entry name" value="Regulatory factor, effector binding domain"/>
    <property type="match status" value="1"/>
</dbReference>
<dbReference type="InterPro" id="IPR011256">
    <property type="entry name" value="Reg_factor_effector_dom_sf"/>
</dbReference>
<dbReference type="InterPro" id="IPR029442">
    <property type="entry name" value="GyrI-like"/>
</dbReference>
<name>A0ABW0HUY2_9BACL</name>
<comment type="caution">
    <text evidence="2">The sequence shown here is derived from an EMBL/GenBank/DDBJ whole genome shotgun (WGS) entry which is preliminary data.</text>
</comment>
<dbReference type="EMBL" id="JBHSMI010000027">
    <property type="protein sequence ID" value="MFC5404333.1"/>
    <property type="molecule type" value="Genomic_DNA"/>
</dbReference>
<dbReference type="SMART" id="SM00871">
    <property type="entry name" value="AraC_E_bind"/>
    <property type="match status" value="1"/>
</dbReference>